<gene>
    <name evidence="1" type="ORF">SAMN05216431_10621</name>
</gene>
<proteinExistence type="predicted"/>
<evidence type="ECO:0000313" key="1">
    <source>
        <dbReference type="EMBL" id="SEM64996.1"/>
    </source>
</evidence>
<dbReference type="EMBL" id="FOCC01000006">
    <property type="protein sequence ID" value="SEM64996.1"/>
    <property type="molecule type" value="Genomic_DNA"/>
</dbReference>
<comment type="caution">
    <text evidence="1">The sequence shown here is derived from an EMBL/GenBank/DDBJ whole genome shotgun (WGS) entry which is preliminary data.</text>
</comment>
<accession>A0ABY1ABF2</accession>
<dbReference type="Proteomes" id="UP000182089">
    <property type="component" value="Unassembled WGS sequence"/>
</dbReference>
<sequence length="53" mass="6064">MDSTGYSMTPQIRAMRKLEVFENKLSYHTVSGAGHDMTAVKKTLGFYADRFFK</sequence>
<evidence type="ECO:0000313" key="2">
    <source>
        <dbReference type="Proteomes" id="UP000182089"/>
    </source>
</evidence>
<name>A0ABY1ABF2_9LACO</name>
<protein>
    <submittedName>
        <fullName evidence="1">Uncharacterized protein</fullName>
    </submittedName>
</protein>
<reference evidence="1 2" key="1">
    <citation type="submission" date="2016-10" db="EMBL/GenBank/DDBJ databases">
        <authorList>
            <person name="Varghese N."/>
            <person name="Submissions S."/>
        </authorList>
    </citation>
    <scope>NUCLEOTIDE SEQUENCE [LARGE SCALE GENOMIC DNA]</scope>
    <source>
        <strain evidence="1 2">WC1T17</strain>
    </source>
</reference>
<organism evidence="1 2">
    <name type="scientific">Ligilactobacillus ruminis</name>
    <dbReference type="NCBI Taxonomy" id="1623"/>
    <lineage>
        <taxon>Bacteria</taxon>
        <taxon>Bacillati</taxon>
        <taxon>Bacillota</taxon>
        <taxon>Bacilli</taxon>
        <taxon>Lactobacillales</taxon>
        <taxon>Lactobacillaceae</taxon>
        <taxon>Ligilactobacillus</taxon>
    </lineage>
</organism>